<accession>A0ABR2W9T9</accession>
<dbReference type="SUPFAM" id="SSF48056">
    <property type="entry name" value="Di-copper centre-containing domain"/>
    <property type="match status" value="1"/>
</dbReference>
<feature type="signal peptide" evidence="3">
    <location>
        <begin position="1"/>
        <end position="22"/>
    </location>
</feature>
<dbReference type="PANTHER" id="PTHR11474">
    <property type="entry name" value="TYROSINASE FAMILY MEMBER"/>
    <property type="match status" value="1"/>
</dbReference>
<dbReference type="Gene3D" id="1.10.1280.10">
    <property type="entry name" value="Di-copper center containing domain from catechol oxidase"/>
    <property type="match status" value="1"/>
</dbReference>
<dbReference type="Proteomes" id="UP001479436">
    <property type="component" value="Unassembled WGS sequence"/>
</dbReference>
<feature type="domain" description="Tyrosinase copper-binding" evidence="4">
    <location>
        <begin position="76"/>
        <end position="93"/>
    </location>
</feature>
<sequence>MIFSTRIKSIVLLLSAPLGALSQSCDSLAERREVRSLTPNELQAFINAVRDFHSGPSPTGYDRLANIHATYFGAAHNNAAFFPWHRKFLKDFEMALQKINPSVQLPYWDWSLDSQSPGESIIFSKDYFGGNGDANNGYCVTNGPFVNWTMRYPDIHCLRRQFDGSDGNLMDPFYSPETIKRILRRARNYDTLRKNIESPPHGVVHVGIGGSNGDMAFATSTNDPLFWLHHAFVDKIWSDWQSLDPSRYFEYGGTGPGNTPARLTDSMMPFRVSVNSMMDTSKPGLCYRYVEVTSKDSVNKRSEVKSLEKVINYSGHKENPTQHWYKLHLPKPLPEAYISMMGMSVPEVREIEKQWIDVTQSFNNNSTYISPICLAKKNETLSKYFHYSYRFRH</sequence>
<dbReference type="PROSITE" id="PS00497">
    <property type="entry name" value="TYROSINASE_1"/>
    <property type="match status" value="1"/>
</dbReference>
<dbReference type="Pfam" id="PF00264">
    <property type="entry name" value="Tyrosinase"/>
    <property type="match status" value="1"/>
</dbReference>
<comment type="caution">
    <text evidence="6">The sequence shown here is derived from an EMBL/GenBank/DDBJ whole genome shotgun (WGS) entry which is preliminary data.</text>
</comment>
<gene>
    <name evidence="6" type="ORF">K7432_001327</name>
</gene>
<proteinExistence type="predicted"/>
<evidence type="ECO:0000256" key="1">
    <source>
        <dbReference type="ARBA" id="ARBA00022723"/>
    </source>
</evidence>
<dbReference type="InterPro" id="IPR002227">
    <property type="entry name" value="Tyrosinase_Cu-bd"/>
</dbReference>
<evidence type="ECO:0000256" key="2">
    <source>
        <dbReference type="ARBA" id="ARBA00023008"/>
    </source>
</evidence>
<evidence type="ECO:0000256" key="3">
    <source>
        <dbReference type="SAM" id="SignalP"/>
    </source>
</evidence>
<feature type="domain" description="Tyrosinase copper-binding" evidence="5">
    <location>
        <begin position="223"/>
        <end position="234"/>
    </location>
</feature>
<evidence type="ECO:0000313" key="7">
    <source>
        <dbReference type="Proteomes" id="UP001479436"/>
    </source>
</evidence>
<evidence type="ECO:0000259" key="5">
    <source>
        <dbReference type="PROSITE" id="PS00498"/>
    </source>
</evidence>
<keyword evidence="1" id="KW-0479">Metal-binding</keyword>
<dbReference type="InterPro" id="IPR050316">
    <property type="entry name" value="Tyrosinase/Hemocyanin"/>
</dbReference>
<evidence type="ECO:0000313" key="6">
    <source>
        <dbReference type="EMBL" id="KAK9728075.1"/>
    </source>
</evidence>
<protein>
    <recommendedName>
        <fullName evidence="4 5">Tyrosinase copper-binding domain-containing protein</fullName>
    </recommendedName>
</protein>
<dbReference type="InterPro" id="IPR008922">
    <property type="entry name" value="Di-copper_centre_dom_sf"/>
</dbReference>
<keyword evidence="2" id="KW-0186">Copper</keyword>
<dbReference type="PROSITE" id="PS51257">
    <property type="entry name" value="PROKAR_LIPOPROTEIN"/>
    <property type="match status" value="1"/>
</dbReference>
<evidence type="ECO:0000259" key="4">
    <source>
        <dbReference type="PROSITE" id="PS00497"/>
    </source>
</evidence>
<organism evidence="6 7">
    <name type="scientific">Basidiobolus ranarum</name>
    <dbReference type="NCBI Taxonomy" id="34480"/>
    <lineage>
        <taxon>Eukaryota</taxon>
        <taxon>Fungi</taxon>
        <taxon>Fungi incertae sedis</taxon>
        <taxon>Zoopagomycota</taxon>
        <taxon>Entomophthoromycotina</taxon>
        <taxon>Basidiobolomycetes</taxon>
        <taxon>Basidiobolales</taxon>
        <taxon>Basidiobolaceae</taxon>
        <taxon>Basidiobolus</taxon>
    </lineage>
</organism>
<dbReference type="PROSITE" id="PS00498">
    <property type="entry name" value="TYROSINASE_2"/>
    <property type="match status" value="1"/>
</dbReference>
<dbReference type="PANTHER" id="PTHR11474:SF126">
    <property type="entry name" value="TYROSINASE-LIKE PROTEIN TYR-1-RELATED"/>
    <property type="match status" value="1"/>
</dbReference>
<dbReference type="PRINTS" id="PR00092">
    <property type="entry name" value="TYROSINASE"/>
</dbReference>
<dbReference type="EMBL" id="JASJQH010006904">
    <property type="protein sequence ID" value="KAK9728075.1"/>
    <property type="molecule type" value="Genomic_DNA"/>
</dbReference>
<keyword evidence="3" id="KW-0732">Signal</keyword>
<keyword evidence="7" id="KW-1185">Reference proteome</keyword>
<reference evidence="6 7" key="1">
    <citation type="submission" date="2023-04" db="EMBL/GenBank/DDBJ databases">
        <title>Genome of Basidiobolus ranarum AG-B5.</title>
        <authorList>
            <person name="Stajich J.E."/>
            <person name="Carter-House D."/>
            <person name="Gryganskyi A."/>
        </authorList>
    </citation>
    <scope>NUCLEOTIDE SEQUENCE [LARGE SCALE GENOMIC DNA]</scope>
    <source>
        <strain evidence="6 7">AG-B5</strain>
    </source>
</reference>
<name>A0ABR2W9T9_9FUNG</name>
<feature type="chain" id="PRO_5046813848" description="Tyrosinase copper-binding domain-containing protein" evidence="3">
    <location>
        <begin position="23"/>
        <end position="393"/>
    </location>
</feature>